<dbReference type="OrthoDB" id="32625at2"/>
<dbReference type="CDD" id="cd09871">
    <property type="entry name" value="PIN_MtVapC28-VapC30-like"/>
    <property type="match status" value="1"/>
</dbReference>
<dbReference type="InterPro" id="IPR002716">
    <property type="entry name" value="PIN_dom"/>
</dbReference>
<dbReference type="Proteomes" id="UP000308828">
    <property type="component" value="Unassembled WGS sequence"/>
</dbReference>
<proteinExistence type="predicted"/>
<name>A0A4S8NW53_9HYPH</name>
<gene>
    <name evidence="2" type="ORF">FAA97_18015</name>
</gene>
<protein>
    <submittedName>
        <fullName evidence="2">Type II toxin-antitoxin system VapC family toxin</fullName>
    </submittedName>
</protein>
<dbReference type="EMBL" id="STGV01000006">
    <property type="protein sequence ID" value="THV21081.1"/>
    <property type="molecule type" value="Genomic_DNA"/>
</dbReference>
<comment type="caution">
    <text evidence="2">The sequence shown here is derived from an EMBL/GenBank/DDBJ whole genome shotgun (WGS) entry which is preliminary data.</text>
</comment>
<dbReference type="AlphaFoldDB" id="A0A4S8NW53"/>
<evidence type="ECO:0000313" key="2">
    <source>
        <dbReference type="EMBL" id="THV21081.1"/>
    </source>
</evidence>
<organism evidence="2 3">
    <name type="scientific">Peteryoungia ipomoeae</name>
    <dbReference type="NCBI Taxonomy" id="1210932"/>
    <lineage>
        <taxon>Bacteria</taxon>
        <taxon>Pseudomonadati</taxon>
        <taxon>Pseudomonadota</taxon>
        <taxon>Alphaproteobacteria</taxon>
        <taxon>Hyphomicrobiales</taxon>
        <taxon>Rhizobiaceae</taxon>
        <taxon>Peteryoungia</taxon>
    </lineage>
</organism>
<keyword evidence="3" id="KW-1185">Reference proteome</keyword>
<feature type="domain" description="PIN" evidence="1">
    <location>
        <begin position="2"/>
        <end position="124"/>
    </location>
</feature>
<dbReference type="InterPro" id="IPR029060">
    <property type="entry name" value="PIN-like_dom_sf"/>
</dbReference>
<evidence type="ECO:0000259" key="1">
    <source>
        <dbReference type="Pfam" id="PF01850"/>
    </source>
</evidence>
<dbReference type="Gene3D" id="3.40.50.1010">
    <property type="entry name" value="5'-nuclease"/>
    <property type="match status" value="1"/>
</dbReference>
<evidence type="ECO:0000313" key="3">
    <source>
        <dbReference type="Proteomes" id="UP000308828"/>
    </source>
</evidence>
<sequence>MIVIDTSVILATSLNEPEASLFHSLVSREEILVGWPTLVEARMVLAGRKFSNAADIIKQLAELPNVTAIAFGERHYFAAEKAFDKFGKGRHPAGLNMGDCFSYAVSSVAKAPLLFKGRDFSQTDLKLHPASSTS</sequence>
<dbReference type="SUPFAM" id="SSF88723">
    <property type="entry name" value="PIN domain-like"/>
    <property type="match status" value="1"/>
</dbReference>
<reference evidence="2 3" key="1">
    <citation type="submission" date="2019-04" db="EMBL/GenBank/DDBJ databases">
        <title>Genome sequence of strain shin9-1.</title>
        <authorList>
            <person name="Gao J."/>
            <person name="Sun J."/>
        </authorList>
    </citation>
    <scope>NUCLEOTIDE SEQUENCE [LARGE SCALE GENOMIC DNA]</scope>
    <source>
        <strain evidence="3">shin9-1</strain>
    </source>
</reference>
<dbReference type="RefSeq" id="WP_136599939.1">
    <property type="nucleotide sequence ID" value="NZ_STGV01000006.1"/>
</dbReference>
<accession>A0A4S8NW53</accession>
<dbReference type="Pfam" id="PF01850">
    <property type="entry name" value="PIN"/>
    <property type="match status" value="1"/>
</dbReference>